<evidence type="ECO:0000256" key="2">
    <source>
        <dbReference type="ARBA" id="ARBA00011245"/>
    </source>
</evidence>
<protein>
    <submittedName>
        <fullName evidence="4">Aldose 1-epimerase family protein</fullName>
    </submittedName>
</protein>
<gene>
    <name evidence="4" type="ORF">GCM10022292_06090</name>
</gene>
<name>A0ABP8CMD5_9FLAO</name>
<dbReference type="Gene3D" id="2.70.98.10">
    <property type="match status" value="1"/>
</dbReference>
<evidence type="ECO:0000313" key="5">
    <source>
        <dbReference type="Proteomes" id="UP001501682"/>
    </source>
</evidence>
<comment type="caution">
    <text evidence="4">The sequence shown here is derived from an EMBL/GenBank/DDBJ whole genome shotgun (WGS) entry which is preliminary data.</text>
</comment>
<dbReference type="InterPro" id="IPR014718">
    <property type="entry name" value="GH-type_carb-bd"/>
</dbReference>
<proteinExistence type="predicted"/>
<dbReference type="CDD" id="cd09024">
    <property type="entry name" value="Aldose_epim_lacX"/>
    <property type="match status" value="1"/>
</dbReference>
<comment type="subunit">
    <text evidence="2">Monomer.</text>
</comment>
<dbReference type="RefSeq" id="WP_344712477.1">
    <property type="nucleotide sequence ID" value="NZ_BAABCB010000005.1"/>
</dbReference>
<reference evidence="5" key="1">
    <citation type="journal article" date="2019" name="Int. J. Syst. Evol. Microbiol.">
        <title>The Global Catalogue of Microorganisms (GCM) 10K type strain sequencing project: providing services to taxonomists for standard genome sequencing and annotation.</title>
        <authorList>
            <consortium name="The Broad Institute Genomics Platform"/>
            <consortium name="The Broad Institute Genome Sequencing Center for Infectious Disease"/>
            <person name="Wu L."/>
            <person name="Ma J."/>
        </authorList>
    </citation>
    <scope>NUCLEOTIDE SEQUENCE [LARGE SCALE GENOMIC DNA]</scope>
    <source>
        <strain evidence="5">JCM 17633</strain>
    </source>
</reference>
<accession>A0ABP8CMD5</accession>
<dbReference type="InterPro" id="IPR008183">
    <property type="entry name" value="Aldose_1/G6P_1-epimerase"/>
</dbReference>
<dbReference type="Pfam" id="PF01263">
    <property type="entry name" value="Aldose_epim"/>
    <property type="match status" value="1"/>
</dbReference>
<dbReference type="SUPFAM" id="SSF74650">
    <property type="entry name" value="Galactose mutarotase-like"/>
    <property type="match status" value="1"/>
</dbReference>
<sequence>MYSLSNDLLQINIKSKGAELCNITSAENNTEFIWQADPKFWGSHAPNLFPIIGCMKDNSYIYNNKTYHMPKHGFVRHNDNFVVKNQTDTSLSFLLVSNDELYKHYPFLFEFEITYTLSGNTLTINHTITNSDAKTLFFSLGGHPAFNCPLSKDDNYTDYYLEFEQAENSQSYILNTNNGLLTTESIPVFKEGNKIHLRPDLFNKDALIFKDLKSRRVNLTHKTKGKVLTVSFKDFKQLGIWAKPNAPYVCIEPWLGIADNEATDQNIETKEGILSLKSGAVFNASYSIEIEQSHLV</sequence>
<dbReference type="InterPro" id="IPR037481">
    <property type="entry name" value="LacX"/>
</dbReference>
<dbReference type="InterPro" id="IPR011013">
    <property type="entry name" value="Gal_mutarotase_sf_dom"/>
</dbReference>
<keyword evidence="3" id="KW-0106">Calcium</keyword>
<organism evidence="4 5">
    <name type="scientific">Winogradskyella damuponensis</name>
    <dbReference type="NCBI Taxonomy" id="943939"/>
    <lineage>
        <taxon>Bacteria</taxon>
        <taxon>Pseudomonadati</taxon>
        <taxon>Bacteroidota</taxon>
        <taxon>Flavobacteriia</taxon>
        <taxon>Flavobacteriales</taxon>
        <taxon>Flavobacteriaceae</taxon>
        <taxon>Winogradskyella</taxon>
    </lineage>
</organism>
<evidence type="ECO:0000256" key="3">
    <source>
        <dbReference type="ARBA" id="ARBA00022837"/>
    </source>
</evidence>
<keyword evidence="5" id="KW-1185">Reference proteome</keyword>
<dbReference type="Proteomes" id="UP001501682">
    <property type="component" value="Unassembled WGS sequence"/>
</dbReference>
<evidence type="ECO:0000313" key="4">
    <source>
        <dbReference type="EMBL" id="GAA4241090.1"/>
    </source>
</evidence>
<comment type="cofactor">
    <cofactor evidence="1">
        <name>Ca(2+)</name>
        <dbReference type="ChEBI" id="CHEBI:29108"/>
    </cofactor>
</comment>
<dbReference type="EMBL" id="BAABCB010000005">
    <property type="protein sequence ID" value="GAA4241090.1"/>
    <property type="molecule type" value="Genomic_DNA"/>
</dbReference>
<evidence type="ECO:0000256" key="1">
    <source>
        <dbReference type="ARBA" id="ARBA00001913"/>
    </source>
</evidence>